<dbReference type="EMBL" id="CP034412">
    <property type="protein sequence ID" value="QCY45836.1"/>
    <property type="molecule type" value="Genomic_DNA"/>
</dbReference>
<dbReference type="PANTHER" id="PTHR48081">
    <property type="entry name" value="AB HYDROLASE SUPERFAMILY PROTEIN C4A8.06C"/>
    <property type="match status" value="1"/>
</dbReference>
<sequence length="226" mass="24212">MIRYGTHPDQYLEAHLPAAATGSGAVLIIHGGYWRTGYDAGLGRPLAADLARRGVAAYNLEYRRGPGSARQMVQDARTALGLIPADGPLSVIGHSAGAQLGCVLAAAEPRITQVISQAGLLDLQLAQRLRLSDDAVPLMLGDTPLAEVNPVALWPMRARVIIFHGSQDEDVPLQLAEQAAAQARARGQEHRTEIFGGDHYTWIDPASDQWRACVAELAPWHFGGST</sequence>
<proteinExistence type="predicted"/>
<gene>
    <name evidence="2" type="ORF">GcLGCM259_0043</name>
</gene>
<evidence type="ECO:0000256" key="1">
    <source>
        <dbReference type="ARBA" id="ARBA00022801"/>
    </source>
</evidence>
<evidence type="ECO:0000313" key="2">
    <source>
        <dbReference type="EMBL" id="QCY45836.1"/>
    </source>
</evidence>
<reference evidence="2 3" key="1">
    <citation type="submission" date="2018-12" db="EMBL/GenBank/DDBJ databases">
        <title>Complete Genome Sequence of Glutamicibacter creatinolyticus strain LGCM259,isolated from an abscess of a 12-year-old mare in Italy.</title>
        <authorList>
            <person name="Santos R.G."/>
            <person name="Silva A.L."/>
            <person name="Seyffert N."/>
            <person name="Castro T.L.P."/>
            <person name="Attili A.R."/>
            <person name="Rifici C."/>
            <person name="Mazzullo G."/>
            <person name="Brenig B."/>
            <person name="Venanzi F."/>
            <person name="Azevedo V."/>
        </authorList>
    </citation>
    <scope>NUCLEOTIDE SEQUENCE [LARGE SCALE GENOMIC DNA]</scope>
    <source>
        <strain evidence="2 3">LGCM 259</strain>
    </source>
</reference>
<accession>A0A5B7WP12</accession>
<organism evidence="2 3">
    <name type="scientific">Glutamicibacter creatinolyticus</name>
    <dbReference type="NCBI Taxonomy" id="162496"/>
    <lineage>
        <taxon>Bacteria</taxon>
        <taxon>Bacillati</taxon>
        <taxon>Actinomycetota</taxon>
        <taxon>Actinomycetes</taxon>
        <taxon>Micrococcales</taxon>
        <taxon>Micrococcaceae</taxon>
        <taxon>Glutamicibacter</taxon>
    </lineage>
</organism>
<dbReference type="Gene3D" id="3.40.50.1820">
    <property type="entry name" value="alpha/beta hydrolase"/>
    <property type="match status" value="1"/>
</dbReference>
<name>A0A5B7WP12_9MICC</name>
<keyword evidence="3" id="KW-1185">Reference proteome</keyword>
<evidence type="ECO:0000313" key="3">
    <source>
        <dbReference type="Proteomes" id="UP000307000"/>
    </source>
</evidence>
<dbReference type="GO" id="GO:0016787">
    <property type="term" value="F:hydrolase activity"/>
    <property type="evidence" value="ECO:0007669"/>
    <property type="project" value="UniProtKB-KW"/>
</dbReference>
<dbReference type="KEGG" id="gcr:GcLGCM259_0043"/>
<protein>
    <submittedName>
        <fullName evidence="2">Alpha/beta hydrolase family protein</fullName>
    </submittedName>
</protein>
<dbReference type="SUPFAM" id="SSF53474">
    <property type="entry name" value="alpha/beta-Hydrolases"/>
    <property type="match status" value="1"/>
</dbReference>
<keyword evidence="1 2" id="KW-0378">Hydrolase</keyword>
<dbReference type="Proteomes" id="UP000307000">
    <property type="component" value="Chromosome"/>
</dbReference>
<dbReference type="InterPro" id="IPR050300">
    <property type="entry name" value="GDXG_lipolytic_enzyme"/>
</dbReference>
<dbReference type="AlphaFoldDB" id="A0A5B7WP12"/>
<dbReference type="RefSeq" id="WP_138925392.1">
    <property type="nucleotide sequence ID" value="NZ_CP034412.1"/>
</dbReference>
<dbReference type="InterPro" id="IPR029058">
    <property type="entry name" value="AB_hydrolase_fold"/>
</dbReference>